<evidence type="ECO:0000256" key="10">
    <source>
        <dbReference type="ARBA" id="ARBA00022919"/>
    </source>
</evidence>
<feature type="domain" description="Choloylglycine hydrolase/NAAA C-terminal" evidence="18">
    <location>
        <begin position="132"/>
        <end position="323"/>
    </location>
</feature>
<organism evidence="20">
    <name type="scientific">Capitella teleta</name>
    <name type="common">Polychaete worm</name>
    <dbReference type="NCBI Taxonomy" id="283909"/>
    <lineage>
        <taxon>Eukaryota</taxon>
        <taxon>Metazoa</taxon>
        <taxon>Spiralia</taxon>
        <taxon>Lophotrochozoa</taxon>
        <taxon>Annelida</taxon>
        <taxon>Polychaeta</taxon>
        <taxon>Sedentaria</taxon>
        <taxon>Scolecida</taxon>
        <taxon>Capitellidae</taxon>
        <taxon>Capitella</taxon>
    </lineage>
</organism>
<dbReference type="AlphaFoldDB" id="R7TQC6"/>
<keyword evidence="10" id="KW-0746">Sphingolipid metabolism</keyword>
<evidence type="ECO:0000256" key="12">
    <source>
        <dbReference type="ARBA" id="ARBA00023157"/>
    </source>
</evidence>
<comment type="similarity">
    <text evidence="5 16">Belongs to the acid ceramidase family.</text>
</comment>
<evidence type="ECO:0000259" key="18">
    <source>
        <dbReference type="Pfam" id="PF02275"/>
    </source>
</evidence>
<evidence type="ECO:0000256" key="1">
    <source>
        <dbReference type="ARBA" id="ARBA00004371"/>
    </source>
</evidence>
<protein>
    <recommendedName>
        <fullName evidence="15">Acid ceramidase</fullName>
        <ecNumber evidence="6">3.5.1.23</ecNumber>
    </recommendedName>
</protein>
<evidence type="ECO:0000256" key="13">
    <source>
        <dbReference type="ARBA" id="ARBA00023180"/>
    </source>
</evidence>
<reference evidence="22" key="1">
    <citation type="submission" date="2012-12" db="EMBL/GenBank/DDBJ databases">
        <authorList>
            <person name="Hellsten U."/>
            <person name="Grimwood J."/>
            <person name="Chapman J.A."/>
            <person name="Shapiro H."/>
            <person name="Aerts A."/>
            <person name="Otillar R.P."/>
            <person name="Terry A.Y."/>
            <person name="Boore J.L."/>
            <person name="Simakov O."/>
            <person name="Marletaz F."/>
            <person name="Cho S.-J."/>
            <person name="Edsinger-Gonzales E."/>
            <person name="Havlak P."/>
            <person name="Kuo D.-H."/>
            <person name="Larsson T."/>
            <person name="Lv J."/>
            <person name="Arendt D."/>
            <person name="Savage R."/>
            <person name="Osoegawa K."/>
            <person name="de Jong P."/>
            <person name="Lindberg D.R."/>
            <person name="Seaver E.C."/>
            <person name="Weisblat D.A."/>
            <person name="Putnam N.H."/>
            <person name="Grigoriev I.V."/>
            <person name="Rokhsar D.S."/>
        </authorList>
    </citation>
    <scope>NUCLEOTIDE SEQUENCE</scope>
    <source>
        <strain evidence="22">I ESC-2004</strain>
    </source>
</reference>
<dbReference type="EC" id="3.5.1.23" evidence="6"/>
<dbReference type="GO" id="GO:0005764">
    <property type="term" value="C:lysosome"/>
    <property type="evidence" value="ECO:0007669"/>
    <property type="project" value="UniProtKB-SubCell"/>
</dbReference>
<feature type="domain" description="Acid ceramidase N-terminal" evidence="19">
    <location>
        <begin position="27"/>
        <end position="86"/>
    </location>
</feature>
<dbReference type="PIRSF" id="PIRSF017632">
    <property type="entry name" value="Acid_ceramidase-like"/>
    <property type="match status" value="1"/>
</dbReference>
<evidence type="ECO:0000313" key="21">
    <source>
        <dbReference type="EnsemblMetazoa" id="CapteP173062"/>
    </source>
</evidence>
<dbReference type="Gene3D" id="3.60.60.10">
    <property type="entry name" value="Penicillin V Acylase, Chain A"/>
    <property type="match status" value="1"/>
</dbReference>
<dbReference type="InterPro" id="IPR029132">
    <property type="entry name" value="CBAH/NAAA_C"/>
</dbReference>
<dbReference type="InterPro" id="IPR029130">
    <property type="entry name" value="Acid_ceramidase_N"/>
</dbReference>
<dbReference type="PANTHER" id="PTHR28583:SF1">
    <property type="entry name" value="ACID CERAMIDASE"/>
    <property type="match status" value="1"/>
</dbReference>
<evidence type="ECO:0000256" key="14">
    <source>
        <dbReference type="ARBA" id="ARBA00023228"/>
    </source>
</evidence>
<dbReference type="GO" id="GO:0016020">
    <property type="term" value="C:membrane"/>
    <property type="evidence" value="ECO:0007669"/>
    <property type="project" value="GOC"/>
</dbReference>
<reference evidence="21" key="3">
    <citation type="submission" date="2015-06" db="UniProtKB">
        <authorList>
            <consortium name="EnsemblMetazoa"/>
        </authorList>
    </citation>
    <scope>IDENTIFICATION</scope>
</reference>
<keyword evidence="12" id="KW-1015">Disulfide bond</keyword>
<dbReference type="HOGENOM" id="CLU_054401_0_0_1"/>
<evidence type="ECO:0000256" key="16">
    <source>
        <dbReference type="PIRNR" id="PIRNR017632"/>
    </source>
</evidence>
<evidence type="ECO:0000256" key="17">
    <source>
        <dbReference type="PIRSR" id="PIRSR017632-1"/>
    </source>
</evidence>
<keyword evidence="11 16" id="KW-0443">Lipid metabolism</keyword>
<dbReference type="GO" id="GO:0006631">
    <property type="term" value="P:fatty acid metabolic process"/>
    <property type="evidence" value="ECO:0007669"/>
    <property type="project" value="InterPro"/>
</dbReference>
<dbReference type="GO" id="GO:0006665">
    <property type="term" value="P:sphingolipid metabolic process"/>
    <property type="evidence" value="ECO:0007669"/>
    <property type="project" value="UniProtKB-KW"/>
</dbReference>
<keyword evidence="8" id="KW-0732">Signal</keyword>
<evidence type="ECO:0000256" key="11">
    <source>
        <dbReference type="ARBA" id="ARBA00023098"/>
    </source>
</evidence>
<dbReference type="EnsemblMetazoa" id="CapteT173062">
    <property type="protein sequence ID" value="CapteP173062"/>
    <property type="gene ID" value="CapteG173062"/>
</dbReference>
<dbReference type="GO" id="GO:0017064">
    <property type="term" value="F:fatty acid amide hydrolase activity"/>
    <property type="evidence" value="ECO:0007669"/>
    <property type="project" value="InterPro"/>
</dbReference>
<dbReference type="EMBL" id="AMQN01012637">
    <property type="status" value="NOT_ANNOTATED_CDS"/>
    <property type="molecule type" value="Genomic_DNA"/>
</dbReference>
<dbReference type="GO" id="GO:0017040">
    <property type="term" value="F:N-acylsphingosine amidohydrolase activity"/>
    <property type="evidence" value="ECO:0007669"/>
    <property type="project" value="UniProtKB-EC"/>
</dbReference>
<evidence type="ECO:0000256" key="3">
    <source>
        <dbReference type="ARBA" id="ARBA00004760"/>
    </source>
</evidence>
<evidence type="ECO:0000256" key="2">
    <source>
        <dbReference type="ARBA" id="ARBA00004613"/>
    </source>
</evidence>
<evidence type="ECO:0000256" key="5">
    <source>
        <dbReference type="ARBA" id="ARBA00005730"/>
    </source>
</evidence>
<gene>
    <name evidence="20" type="ORF">CAPTEDRAFT_173062</name>
</gene>
<dbReference type="EMBL" id="KB309649">
    <property type="protein sequence ID" value="ELT93716.1"/>
    <property type="molecule type" value="Genomic_DNA"/>
</dbReference>
<reference evidence="20 22" key="2">
    <citation type="journal article" date="2013" name="Nature">
        <title>Insights into bilaterian evolution from three spiralian genomes.</title>
        <authorList>
            <person name="Simakov O."/>
            <person name="Marletaz F."/>
            <person name="Cho S.J."/>
            <person name="Edsinger-Gonzales E."/>
            <person name="Havlak P."/>
            <person name="Hellsten U."/>
            <person name="Kuo D.H."/>
            <person name="Larsson T."/>
            <person name="Lv J."/>
            <person name="Arendt D."/>
            <person name="Savage R."/>
            <person name="Osoegawa K."/>
            <person name="de Jong P."/>
            <person name="Grimwood J."/>
            <person name="Chapman J.A."/>
            <person name="Shapiro H."/>
            <person name="Aerts A."/>
            <person name="Otillar R.P."/>
            <person name="Terry A.Y."/>
            <person name="Boore J.L."/>
            <person name="Grigoriev I.V."/>
            <person name="Lindberg D.R."/>
            <person name="Seaver E.C."/>
            <person name="Weisblat D.A."/>
            <person name="Putnam N.H."/>
            <person name="Rokhsar D.S."/>
        </authorList>
    </citation>
    <scope>NUCLEOTIDE SEQUENCE</scope>
    <source>
        <strain evidence="20 22">I ESC-2004</strain>
    </source>
</reference>
<evidence type="ECO:0000256" key="15">
    <source>
        <dbReference type="ARBA" id="ARBA00040588"/>
    </source>
</evidence>
<name>R7TQC6_CAPTE</name>
<evidence type="ECO:0000256" key="6">
    <source>
        <dbReference type="ARBA" id="ARBA00011891"/>
    </source>
</evidence>
<proteinExistence type="inferred from homology"/>
<keyword evidence="22" id="KW-1185">Reference proteome</keyword>
<evidence type="ECO:0000256" key="9">
    <source>
        <dbReference type="ARBA" id="ARBA00022801"/>
    </source>
</evidence>
<keyword evidence="14" id="KW-0458">Lysosome</keyword>
<evidence type="ECO:0000256" key="8">
    <source>
        <dbReference type="ARBA" id="ARBA00022729"/>
    </source>
</evidence>
<feature type="active site" description="Nucleophile" evidence="17">
    <location>
        <position position="132"/>
    </location>
</feature>
<dbReference type="Pfam" id="PF15508">
    <property type="entry name" value="NAAA-beta"/>
    <property type="match status" value="1"/>
</dbReference>
<evidence type="ECO:0000256" key="7">
    <source>
        <dbReference type="ARBA" id="ARBA00022525"/>
    </source>
</evidence>
<dbReference type="GO" id="GO:0005576">
    <property type="term" value="C:extracellular region"/>
    <property type="evidence" value="ECO:0007669"/>
    <property type="project" value="UniProtKB-SubCell"/>
</dbReference>
<dbReference type="InterPro" id="IPR016699">
    <property type="entry name" value="Acid_ceramidase-like"/>
</dbReference>
<dbReference type="Pfam" id="PF02275">
    <property type="entry name" value="CBAH"/>
    <property type="match status" value="1"/>
</dbReference>
<keyword evidence="13" id="KW-0325">Glycoprotein</keyword>
<dbReference type="PANTHER" id="PTHR28583">
    <property type="entry name" value="ACID AMIDASE"/>
    <property type="match status" value="1"/>
</dbReference>
<keyword evidence="7" id="KW-0964">Secreted</keyword>
<dbReference type="OMA" id="WTHVIKE"/>
<accession>R7TQC6</accession>
<evidence type="ECO:0000313" key="22">
    <source>
        <dbReference type="Proteomes" id="UP000014760"/>
    </source>
</evidence>
<comment type="pathway">
    <text evidence="4">Sphingolipid metabolism.</text>
</comment>
<dbReference type="STRING" id="283909.R7TQC6"/>
<dbReference type="CDD" id="cd01903">
    <property type="entry name" value="Ntn_AC_NAAA"/>
    <property type="match status" value="1"/>
</dbReference>
<comment type="pathway">
    <text evidence="3">Lipid metabolism; sphingolipid metabolism.</text>
</comment>
<dbReference type="Proteomes" id="UP000014760">
    <property type="component" value="Unassembled WGS sequence"/>
</dbReference>
<evidence type="ECO:0000313" key="20">
    <source>
        <dbReference type="EMBL" id="ELT93716.1"/>
    </source>
</evidence>
<evidence type="ECO:0000256" key="4">
    <source>
        <dbReference type="ARBA" id="ARBA00004991"/>
    </source>
</evidence>
<keyword evidence="9 16" id="KW-0378">Hydrolase</keyword>
<evidence type="ECO:0000259" key="19">
    <source>
        <dbReference type="Pfam" id="PF15508"/>
    </source>
</evidence>
<comment type="subcellular location">
    <subcellularLocation>
        <location evidence="1">Lysosome</location>
    </subcellularLocation>
    <subcellularLocation>
        <location evidence="2">Secreted</location>
    </subcellularLocation>
</comment>
<sequence>MFSSSQFIEECVSGKYPPKIGYNISNEVPTYVIDLDLPATERWNQLGKDKGKEMENLLMTFKSLLLDFSNSSQVVIDLIDNDLGFLVSSMPQPFQDEMRGLSKSSELPLGMFYFLTGEVLLYNIFYEAFTVCTSIVAQDANGQLFHGRNLDFGLFLGWDTKLHAWKVTTALKPMIVNLDFQKAGKTIFKTVNFAGYIGALTGFKPGVFSLTMNERFNIDGGYIGIFKWLFGDRKSKWMSFLTRSTLENAGSYAEAKQALADTPMLAPAYFILGGNSSGQACIITRARDKAVDVWNVGERNHTWYLLQTNYDNWKKPLFIDDRRTPGNKCMQKLTQQVKYPSPLLPYCLSNTRSVPRQRLRACQFHIDYTPTPQTPPQNC</sequence>
<dbReference type="OrthoDB" id="5273684at2759"/>